<evidence type="ECO:0000313" key="8">
    <source>
        <dbReference type="EMBL" id="RRJ62006.1"/>
    </source>
</evidence>
<dbReference type="EMBL" id="RRCN01000001">
    <property type="protein sequence ID" value="RRJ62006.1"/>
    <property type="molecule type" value="Genomic_DNA"/>
</dbReference>
<evidence type="ECO:0000259" key="7">
    <source>
        <dbReference type="Pfam" id="PF04932"/>
    </source>
</evidence>
<feature type="transmembrane region" description="Helical" evidence="6">
    <location>
        <begin position="133"/>
        <end position="153"/>
    </location>
</feature>
<protein>
    <recommendedName>
        <fullName evidence="7">O-antigen ligase-related domain-containing protein</fullName>
    </recommendedName>
</protein>
<feature type="transmembrane region" description="Helical" evidence="6">
    <location>
        <begin position="457"/>
        <end position="479"/>
    </location>
</feature>
<accession>A0A3P3TWC3</accession>
<comment type="subcellular location">
    <subcellularLocation>
        <location evidence="1">Membrane</location>
        <topology evidence="1">Multi-pass membrane protein</topology>
    </subcellularLocation>
</comment>
<gene>
    <name evidence="8" type="ORF">EHV15_02765</name>
</gene>
<dbReference type="RefSeq" id="WP_128629922.1">
    <property type="nucleotide sequence ID" value="NZ_RRCN01000001.1"/>
</dbReference>
<feature type="transmembrane region" description="Helical" evidence="6">
    <location>
        <begin position="286"/>
        <end position="305"/>
    </location>
</feature>
<organism evidence="8 9">
    <name type="scientific">Paenibacillus oralis</name>
    <dbReference type="NCBI Taxonomy" id="2490856"/>
    <lineage>
        <taxon>Bacteria</taxon>
        <taxon>Bacillati</taxon>
        <taxon>Bacillota</taxon>
        <taxon>Bacilli</taxon>
        <taxon>Bacillales</taxon>
        <taxon>Paenibacillaceae</taxon>
        <taxon>Paenibacillus</taxon>
    </lineage>
</organism>
<name>A0A3P3TWC3_9BACL</name>
<proteinExistence type="predicted"/>
<evidence type="ECO:0000256" key="4">
    <source>
        <dbReference type="ARBA" id="ARBA00023136"/>
    </source>
</evidence>
<evidence type="ECO:0000256" key="6">
    <source>
        <dbReference type="SAM" id="Phobius"/>
    </source>
</evidence>
<feature type="transmembrane region" description="Helical" evidence="6">
    <location>
        <begin position="104"/>
        <end position="121"/>
    </location>
</feature>
<feature type="transmembrane region" description="Helical" evidence="6">
    <location>
        <begin position="326"/>
        <end position="352"/>
    </location>
</feature>
<comment type="caution">
    <text evidence="8">The sequence shown here is derived from an EMBL/GenBank/DDBJ whole genome shotgun (WGS) entry which is preliminary data.</text>
</comment>
<feature type="transmembrane region" description="Helical" evidence="6">
    <location>
        <begin position="33"/>
        <end position="53"/>
    </location>
</feature>
<feature type="region of interest" description="Disordered" evidence="5">
    <location>
        <begin position="482"/>
        <end position="508"/>
    </location>
</feature>
<feature type="transmembrane region" description="Helical" evidence="6">
    <location>
        <begin position="73"/>
        <end position="92"/>
    </location>
</feature>
<feature type="transmembrane region" description="Helical" evidence="6">
    <location>
        <begin position="238"/>
        <end position="254"/>
    </location>
</feature>
<feature type="domain" description="O-antigen ligase-related" evidence="7">
    <location>
        <begin position="291"/>
        <end position="424"/>
    </location>
</feature>
<feature type="transmembrane region" description="Helical" evidence="6">
    <location>
        <begin position="416"/>
        <end position="436"/>
    </location>
</feature>
<feature type="transmembrane region" description="Helical" evidence="6">
    <location>
        <begin position="532"/>
        <end position="554"/>
    </location>
</feature>
<evidence type="ECO:0000256" key="1">
    <source>
        <dbReference type="ARBA" id="ARBA00004141"/>
    </source>
</evidence>
<keyword evidence="4 6" id="KW-0472">Membrane</keyword>
<evidence type="ECO:0000313" key="9">
    <source>
        <dbReference type="Proteomes" id="UP000267017"/>
    </source>
</evidence>
<feature type="transmembrane region" description="Helical" evidence="6">
    <location>
        <begin position="173"/>
        <end position="193"/>
    </location>
</feature>
<dbReference type="Pfam" id="PF04932">
    <property type="entry name" value="Wzy_C"/>
    <property type="match status" value="1"/>
</dbReference>
<feature type="transmembrane region" description="Helical" evidence="6">
    <location>
        <begin position="7"/>
        <end position="27"/>
    </location>
</feature>
<dbReference type="PANTHER" id="PTHR37422:SF13">
    <property type="entry name" value="LIPOPOLYSACCHARIDE BIOSYNTHESIS PROTEIN PA4999-RELATED"/>
    <property type="match status" value="1"/>
</dbReference>
<dbReference type="Proteomes" id="UP000267017">
    <property type="component" value="Unassembled WGS sequence"/>
</dbReference>
<evidence type="ECO:0000256" key="5">
    <source>
        <dbReference type="SAM" id="MobiDB-lite"/>
    </source>
</evidence>
<dbReference type="AlphaFoldDB" id="A0A3P3TWC3"/>
<dbReference type="InterPro" id="IPR051533">
    <property type="entry name" value="WaaL-like"/>
</dbReference>
<feature type="transmembrane region" description="Helical" evidence="6">
    <location>
        <begin position="261"/>
        <end position="280"/>
    </location>
</feature>
<keyword evidence="3 6" id="KW-1133">Transmembrane helix</keyword>
<dbReference type="PANTHER" id="PTHR37422">
    <property type="entry name" value="TEICHURONIC ACID BIOSYNTHESIS PROTEIN TUAE"/>
    <property type="match status" value="1"/>
</dbReference>
<reference evidence="8 9" key="1">
    <citation type="submission" date="2018-11" db="EMBL/GenBank/DDBJ databases">
        <title>Genome sequencing of Paenibacillus sp. KCOM 3021 (= ChDC PVNT-B20).</title>
        <authorList>
            <person name="Kook J.-K."/>
            <person name="Park S.-N."/>
            <person name="Lim Y.K."/>
        </authorList>
    </citation>
    <scope>NUCLEOTIDE SEQUENCE [LARGE SCALE GENOMIC DNA]</scope>
    <source>
        <strain evidence="8 9">KCOM 3021</strain>
    </source>
</reference>
<keyword evidence="2 6" id="KW-0812">Transmembrane</keyword>
<keyword evidence="9" id="KW-1185">Reference proteome</keyword>
<evidence type="ECO:0000256" key="3">
    <source>
        <dbReference type="ARBA" id="ARBA00022989"/>
    </source>
</evidence>
<feature type="transmembrane region" description="Helical" evidence="6">
    <location>
        <begin position="214"/>
        <end position="232"/>
    </location>
</feature>
<sequence>MSRIGSYGPAVAVCGTGLALCGLNGLFFMDTVAALLLVSGWLAVSAAVAGAWALRWKKAERHRLLSERRWDGWLQAGPFVLAALYGLTLLAANALSVQATFEAILSWAFYGVLGVAVYLAAGEKGSRRLLEMGWLAIGGLLAVTGLAAVYGLLPLPGAVLRTADREIAAAGARLGGLLQYPNTYGAVMAAFLLERLVRLSGWSAADFSRERRWRGYWASGWALLYALCLLLSESRGAYAAGLAGWAAGFALLRGPARRRYMLHSGAIAAAGAALARQLAAAQLAPAPLPGLLALAAMLAAALLLAGRAARWGQPRSPGAEPRRSGAVRAAACGGAALLLAAPLAALVSAGFLGRLFRPETWFARAAMYGDAALLLRQSPWLGQGGDAWRQAFRSVQSHPYVGNEVHNGYLDIALDLGLLGLAIMLLWLGAAAVRLFRARSPLLPPFAALLLHSAIDFDMSYGIVWLLIIGMIGMMGAGATAQTESGEEHGSDKQTGASGRNRTLEVHAKAPRNKRGADIIRNARTVKNLPRFIRPVFGVLLCALLLAVSAAGFLQAESLRLYQSALSMEETASSAADDWRAKHELHDAPNAAQNRQAALLERSLAYWPYRTPARLALAGLSAPPEAEAILRPGLAYDAADPALWLALGDALARRMDLGAAVAMNRALELDRFDPHTQTAALRGLEQLARRLSEQGRPRQAKAAAAAGARLYNRYAELADSVKTSVRRNDRRFRLTAEAVILGEALRQIADSAASSQARLN</sequence>
<dbReference type="InterPro" id="IPR007016">
    <property type="entry name" value="O-antigen_ligase-rel_domated"/>
</dbReference>
<dbReference type="OrthoDB" id="1808577at2"/>
<evidence type="ECO:0000256" key="2">
    <source>
        <dbReference type="ARBA" id="ARBA00022692"/>
    </source>
</evidence>
<dbReference type="GO" id="GO:0016020">
    <property type="term" value="C:membrane"/>
    <property type="evidence" value="ECO:0007669"/>
    <property type="project" value="UniProtKB-SubCell"/>
</dbReference>